<dbReference type="Pfam" id="PF13561">
    <property type="entry name" value="adh_short_C2"/>
    <property type="match status" value="1"/>
</dbReference>
<dbReference type="PROSITE" id="PS00061">
    <property type="entry name" value="ADH_SHORT"/>
    <property type="match status" value="1"/>
</dbReference>
<sequence length="252" mass="26387">MDQKVALVTGAGSGIGRATAHKLARNGATVVVADLDLEAAEATVNEIVASGGAAVAQRCDVTDPQDVAELFARIEEDFDGLDYAVNNAGICTEVASIADYKLPLMRKMMAVNVSAVFNCLQHEVRSMRRKGSGAIVNLSSIFGQVSGPGYAGYTATKHAVEGLTKSVALENAEYGIRVNCVRPSVVQTPLMTGKDVHVEPGSDEWAAYEDANPSKRAAQPEEIAAGIAWLLSDEASFVSGGGINLDGAYLAR</sequence>
<dbReference type="InterPro" id="IPR036291">
    <property type="entry name" value="NAD(P)-bd_dom_sf"/>
</dbReference>
<evidence type="ECO:0000256" key="1">
    <source>
        <dbReference type="ARBA" id="ARBA00006484"/>
    </source>
</evidence>
<keyword evidence="4" id="KW-1185">Reference proteome</keyword>
<dbReference type="PRINTS" id="PR00080">
    <property type="entry name" value="SDRFAMILY"/>
</dbReference>
<organism evidence="3 4">
    <name type="scientific">Arthrobacter ginkgonis</name>
    <dbReference type="NCBI Taxonomy" id="1630594"/>
    <lineage>
        <taxon>Bacteria</taxon>
        <taxon>Bacillati</taxon>
        <taxon>Actinomycetota</taxon>
        <taxon>Actinomycetes</taxon>
        <taxon>Micrococcales</taxon>
        <taxon>Micrococcaceae</taxon>
        <taxon>Arthrobacter</taxon>
    </lineage>
</organism>
<evidence type="ECO:0000313" key="4">
    <source>
        <dbReference type="Proteomes" id="UP001500752"/>
    </source>
</evidence>
<comment type="similarity">
    <text evidence="1">Belongs to the short-chain dehydrogenases/reductases (SDR) family.</text>
</comment>
<keyword evidence="2" id="KW-0560">Oxidoreductase</keyword>
<reference evidence="4" key="1">
    <citation type="journal article" date="2019" name="Int. J. Syst. Evol. Microbiol.">
        <title>The Global Catalogue of Microorganisms (GCM) 10K type strain sequencing project: providing services to taxonomists for standard genome sequencing and annotation.</title>
        <authorList>
            <consortium name="The Broad Institute Genomics Platform"/>
            <consortium name="The Broad Institute Genome Sequencing Center for Infectious Disease"/>
            <person name="Wu L."/>
            <person name="Ma J."/>
        </authorList>
    </citation>
    <scope>NUCLEOTIDE SEQUENCE [LARGE SCALE GENOMIC DNA]</scope>
    <source>
        <strain evidence="4">JCM 30742</strain>
    </source>
</reference>
<accession>A0ABP7DF71</accession>
<name>A0ABP7DF71_9MICC</name>
<dbReference type="CDD" id="cd05233">
    <property type="entry name" value="SDR_c"/>
    <property type="match status" value="1"/>
</dbReference>
<dbReference type="RefSeq" id="WP_345154784.1">
    <property type="nucleotide sequence ID" value="NZ_BAABEO010000036.1"/>
</dbReference>
<evidence type="ECO:0000256" key="2">
    <source>
        <dbReference type="ARBA" id="ARBA00023002"/>
    </source>
</evidence>
<dbReference type="PANTHER" id="PTHR24321">
    <property type="entry name" value="DEHYDROGENASES, SHORT CHAIN"/>
    <property type="match status" value="1"/>
</dbReference>
<dbReference type="SUPFAM" id="SSF51735">
    <property type="entry name" value="NAD(P)-binding Rossmann-fold domains"/>
    <property type="match status" value="1"/>
</dbReference>
<dbReference type="InterPro" id="IPR020904">
    <property type="entry name" value="Sc_DH/Rdtase_CS"/>
</dbReference>
<protein>
    <submittedName>
        <fullName evidence="3">SDR family NAD(P)-dependent oxidoreductase</fullName>
    </submittedName>
</protein>
<dbReference type="Proteomes" id="UP001500752">
    <property type="component" value="Unassembled WGS sequence"/>
</dbReference>
<proteinExistence type="inferred from homology"/>
<gene>
    <name evidence="3" type="ORF">GCM10023081_46490</name>
</gene>
<dbReference type="PANTHER" id="PTHR24321:SF8">
    <property type="entry name" value="ESTRADIOL 17-BETA-DEHYDROGENASE 8-RELATED"/>
    <property type="match status" value="1"/>
</dbReference>
<dbReference type="NCBIfam" id="NF005559">
    <property type="entry name" value="PRK07231.1"/>
    <property type="match status" value="1"/>
</dbReference>
<evidence type="ECO:0000313" key="3">
    <source>
        <dbReference type="EMBL" id="GAA3704900.1"/>
    </source>
</evidence>
<dbReference type="EMBL" id="BAABEO010000036">
    <property type="protein sequence ID" value="GAA3704900.1"/>
    <property type="molecule type" value="Genomic_DNA"/>
</dbReference>
<dbReference type="InterPro" id="IPR002347">
    <property type="entry name" value="SDR_fam"/>
</dbReference>
<dbReference type="Gene3D" id="3.40.50.720">
    <property type="entry name" value="NAD(P)-binding Rossmann-like Domain"/>
    <property type="match status" value="1"/>
</dbReference>
<comment type="caution">
    <text evidence="3">The sequence shown here is derived from an EMBL/GenBank/DDBJ whole genome shotgun (WGS) entry which is preliminary data.</text>
</comment>
<dbReference type="PRINTS" id="PR00081">
    <property type="entry name" value="GDHRDH"/>
</dbReference>